<proteinExistence type="predicted"/>
<evidence type="ECO:0000256" key="1">
    <source>
        <dbReference type="SAM" id="MobiDB-lite"/>
    </source>
</evidence>
<evidence type="ECO:0000313" key="4">
    <source>
        <dbReference type="EMBL" id="QJH98010.1"/>
    </source>
</evidence>
<evidence type="ECO:0000313" key="2">
    <source>
        <dbReference type="EMBL" id="QJA58265.1"/>
    </source>
</evidence>
<dbReference type="EMBL" id="MT142519">
    <property type="protein sequence ID" value="QJA83878.1"/>
    <property type="molecule type" value="Genomic_DNA"/>
</dbReference>
<protein>
    <submittedName>
        <fullName evidence="2">Uncharacterized protein</fullName>
    </submittedName>
</protein>
<reference evidence="2" key="1">
    <citation type="submission" date="2020-03" db="EMBL/GenBank/DDBJ databases">
        <title>The deep terrestrial virosphere.</title>
        <authorList>
            <person name="Holmfeldt K."/>
            <person name="Nilsson E."/>
            <person name="Simone D."/>
            <person name="Lopez-Fernandez M."/>
            <person name="Wu X."/>
            <person name="de Brujin I."/>
            <person name="Lundin D."/>
            <person name="Andersson A."/>
            <person name="Bertilsson S."/>
            <person name="Dopson M."/>
        </authorList>
    </citation>
    <scope>NUCLEOTIDE SEQUENCE</scope>
    <source>
        <strain evidence="3">MM415A00250</strain>
        <strain evidence="2">MM415B01475</strain>
        <strain evidence="4">TM448B01180</strain>
    </source>
</reference>
<sequence length="171" mass="19824">MARWFAPNEITFKREHIIFLLQSLPVLKEGHWPRQPSDTSIDPGIKSQSSGKAPFETPCQYAAEIENRLAQCFEQTGMKLHDGIITKLNICYDESEEGLAHAYNISAKEVVWRVNRCISYMSGYCARWLDCSKCSRVYCEHRHNSQTYEKFCEFDKCSKIIDRVLNSMNLT</sequence>
<accession>A0A6M3ILR2</accession>
<feature type="compositionally biased region" description="Polar residues" evidence="1">
    <location>
        <begin position="36"/>
        <end position="51"/>
    </location>
</feature>
<dbReference type="EMBL" id="MT144712">
    <property type="protein sequence ID" value="QJH98010.1"/>
    <property type="molecule type" value="Genomic_DNA"/>
</dbReference>
<feature type="region of interest" description="Disordered" evidence="1">
    <location>
        <begin position="33"/>
        <end position="52"/>
    </location>
</feature>
<dbReference type="EMBL" id="MT141316">
    <property type="protein sequence ID" value="QJA58265.1"/>
    <property type="molecule type" value="Genomic_DNA"/>
</dbReference>
<organism evidence="2">
    <name type="scientific">viral metagenome</name>
    <dbReference type="NCBI Taxonomy" id="1070528"/>
    <lineage>
        <taxon>unclassified sequences</taxon>
        <taxon>metagenomes</taxon>
        <taxon>organismal metagenomes</taxon>
    </lineage>
</organism>
<gene>
    <name evidence="3" type="ORF">MM415A00250_0056</name>
    <name evidence="2" type="ORF">MM415B01475_0001</name>
    <name evidence="4" type="ORF">TM448B01180_0001</name>
</gene>
<dbReference type="AlphaFoldDB" id="A0A6M3ILR2"/>
<name>A0A6M3ILR2_9ZZZZ</name>
<evidence type="ECO:0000313" key="3">
    <source>
        <dbReference type="EMBL" id="QJA83878.1"/>
    </source>
</evidence>